<protein>
    <submittedName>
        <fullName evidence="4">Glycosyltransferase</fullName>
        <ecNumber evidence="4">2.4.-.-</ecNumber>
    </submittedName>
</protein>
<keyword evidence="4" id="KW-0808">Transferase</keyword>
<reference evidence="4 5" key="1">
    <citation type="submission" date="2021-03" db="EMBL/GenBank/DDBJ databases">
        <title>Human Oral Microbial Genomes.</title>
        <authorList>
            <person name="Johnston C.D."/>
            <person name="Chen T."/>
            <person name="Dewhirst F.E."/>
        </authorList>
    </citation>
    <scope>NUCLEOTIDE SEQUENCE [LARGE SCALE GENOMIC DNA]</scope>
    <source>
        <strain evidence="4 5">F0054</strain>
    </source>
</reference>
<evidence type="ECO:0000256" key="2">
    <source>
        <dbReference type="SAM" id="Phobius"/>
    </source>
</evidence>
<name>A0ABX7XSW9_9BACT</name>
<organism evidence="4 5">
    <name type="scientific">Prevotella melaninogenica</name>
    <dbReference type="NCBI Taxonomy" id="28132"/>
    <lineage>
        <taxon>Bacteria</taxon>
        <taxon>Pseudomonadati</taxon>
        <taxon>Bacteroidota</taxon>
        <taxon>Bacteroidia</taxon>
        <taxon>Bacteroidales</taxon>
        <taxon>Prevotellaceae</taxon>
        <taxon>Prevotella</taxon>
    </lineage>
</organism>
<evidence type="ECO:0000259" key="3">
    <source>
        <dbReference type="Pfam" id="PF00535"/>
    </source>
</evidence>
<sequence>MFTFDNTTIIISVVLLLIALLTPLFNPFFRKVRITEYGVPTSTTESEETSEEEQHVEEEDKALAEPVVTEEQRPNFPQISIILTPHDNAQELAKNLPLYLNQDYPTDFQVIVVAPQNDHETSDVLKRFASNAHLYTTFIPESSRYMSKKKLAITLGVKAAKYDWVIMADICCYPTSDNWLQVIAKNCQEDKELVVGYTRYEEETPAYRHFERHYLARYFMREYQRNKAYACPFNALAFRKATFLREEGFRGNLKYIRGEYNFMVNKYAKGNNLAFENSPEGTLIEETPTEKVWLSTHLFYMENRQHLKRTTQHRFLPYIDQTALHGNYLLQCIALAGSLLLGMWTIAVAAGLSLIITIILRLVMAKKALRRFDIDIPAWKIIPYEIAIAWKFLGYKLKYHRANKYDFISHKL</sequence>
<accession>A0ABX7XSW9</accession>
<dbReference type="Proteomes" id="UP000682195">
    <property type="component" value="Chromosome 2"/>
</dbReference>
<dbReference type="EC" id="2.4.-.-" evidence="4"/>
<evidence type="ECO:0000313" key="4">
    <source>
        <dbReference type="EMBL" id="QUB76636.1"/>
    </source>
</evidence>
<keyword evidence="5" id="KW-1185">Reference proteome</keyword>
<dbReference type="InterPro" id="IPR029044">
    <property type="entry name" value="Nucleotide-diphossugar_trans"/>
</dbReference>
<dbReference type="Gene3D" id="3.90.550.10">
    <property type="entry name" value="Spore Coat Polysaccharide Biosynthesis Protein SpsA, Chain A"/>
    <property type="match status" value="1"/>
</dbReference>
<dbReference type="RefSeq" id="WP_211808504.1">
    <property type="nucleotide sequence ID" value="NZ_CP072362.1"/>
</dbReference>
<keyword evidence="4" id="KW-0328">Glycosyltransferase</keyword>
<gene>
    <name evidence="4" type="ORF">J5A58_13075</name>
</gene>
<feature type="domain" description="Glycosyltransferase 2-like" evidence="3">
    <location>
        <begin position="80"/>
        <end position="240"/>
    </location>
</feature>
<dbReference type="Pfam" id="PF00535">
    <property type="entry name" value="Glycos_transf_2"/>
    <property type="match status" value="1"/>
</dbReference>
<dbReference type="InterPro" id="IPR001173">
    <property type="entry name" value="Glyco_trans_2-like"/>
</dbReference>
<feature type="transmembrane region" description="Helical" evidence="2">
    <location>
        <begin position="6"/>
        <end position="25"/>
    </location>
</feature>
<keyword evidence="2" id="KW-0472">Membrane</keyword>
<evidence type="ECO:0000256" key="1">
    <source>
        <dbReference type="SAM" id="MobiDB-lite"/>
    </source>
</evidence>
<feature type="region of interest" description="Disordered" evidence="1">
    <location>
        <begin position="39"/>
        <end position="59"/>
    </location>
</feature>
<feature type="transmembrane region" description="Helical" evidence="2">
    <location>
        <begin position="342"/>
        <end position="363"/>
    </location>
</feature>
<keyword evidence="2" id="KW-0812">Transmembrane</keyword>
<feature type="compositionally biased region" description="Acidic residues" evidence="1">
    <location>
        <begin position="45"/>
        <end position="59"/>
    </location>
</feature>
<dbReference type="EMBL" id="CP072362">
    <property type="protein sequence ID" value="QUB76636.1"/>
    <property type="molecule type" value="Genomic_DNA"/>
</dbReference>
<keyword evidence="2" id="KW-1133">Transmembrane helix</keyword>
<dbReference type="SUPFAM" id="SSF53448">
    <property type="entry name" value="Nucleotide-diphospho-sugar transferases"/>
    <property type="match status" value="1"/>
</dbReference>
<proteinExistence type="predicted"/>
<evidence type="ECO:0000313" key="5">
    <source>
        <dbReference type="Proteomes" id="UP000682195"/>
    </source>
</evidence>
<dbReference type="GO" id="GO:0016757">
    <property type="term" value="F:glycosyltransferase activity"/>
    <property type="evidence" value="ECO:0007669"/>
    <property type="project" value="UniProtKB-KW"/>
</dbReference>